<dbReference type="Proteomes" id="UP000824890">
    <property type="component" value="Unassembled WGS sequence"/>
</dbReference>
<sequence length="28" mass="3415">MFSLVYLQYSYTFSIHLKYSNTVSIRRP</sequence>
<organism evidence="1 2">
    <name type="scientific">Brassica napus</name>
    <name type="common">Rape</name>
    <dbReference type="NCBI Taxonomy" id="3708"/>
    <lineage>
        <taxon>Eukaryota</taxon>
        <taxon>Viridiplantae</taxon>
        <taxon>Streptophyta</taxon>
        <taxon>Embryophyta</taxon>
        <taxon>Tracheophyta</taxon>
        <taxon>Spermatophyta</taxon>
        <taxon>Magnoliopsida</taxon>
        <taxon>eudicotyledons</taxon>
        <taxon>Gunneridae</taxon>
        <taxon>Pentapetalae</taxon>
        <taxon>rosids</taxon>
        <taxon>malvids</taxon>
        <taxon>Brassicales</taxon>
        <taxon>Brassicaceae</taxon>
        <taxon>Brassiceae</taxon>
        <taxon>Brassica</taxon>
    </lineage>
</organism>
<gene>
    <name evidence="1" type="ORF">HID58_042910</name>
</gene>
<comment type="caution">
    <text evidence="1">The sequence shown here is derived from an EMBL/GenBank/DDBJ whole genome shotgun (WGS) entry which is preliminary data.</text>
</comment>
<reference evidence="1 2" key="1">
    <citation type="submission" date="2021-05" db="EMBL/GenBank/DDBJ databases">
        <title>Genome Assembly of Synthetic Allotetraploid Brassica napus Reveals Homoeologous Exchanges between Subgenomes.</title>
        <authorList>
            <person name="Davis J.T."/>
        </authorList>
    </citation>
    <scope>NUCLEOTIDE SEQUENCE [LARGE SCALE GENOMIC DNA]</scope>
    <source>
        <strain evidence="2">cv. Da-Ae</strain>
        <tissue evidence="1">Seedling</tissue>
    </source>
</reference>
<proteinExistence type="predicted"/>
<keyword evidence="2" id="KW-1185">Reference proteome</keyword>
<protein>
    <submittedName>
        <fullName evidence="1">Uncharacterized protein</fullName>
    </submittedName>
</protein>
<name>A0ABQ8BEZ2_BRANA</name>
<evidence type="ECO:0000313" key="1">
    <source>
        <dbReference type="EMBL" id="KAH0903407.1"/>
    </source>
</evidence>
<evidence type="ECO:0000313" key="2">
    <source>
        <dbReference type="Proteomes" id="UP000824890"/>
    </source>
</evidence>
<accession>A0ABQ8BEZ2</accession>
<dbReference type="EMBL" id="JAGKQM010000011">
    <property type="protein sequence ID" value="KAH0903407.1"/>
    <property type="molecule type" value="Genomic_DNA"/>
</dbReference>